<sequence length="387" mass="38548">MSARNYLLAFGAFGIGTSGYVVAGVLPDVAGDLHVSASTAGQLVTAFAIAYAIASPVLGALTGHWERRKLLIVAMLVAAAGNAVSAVVTNYPALFGARMLTALGAAVYTPVASGVAAGLAEPGRRARDIALVFGGLTIALIIGVPAGSLIGGVVGYRGVFALVALLCAAAAAGLWWVMPRVSAPAAVSLRARLAVAVDRRIGALLLVMLLGCTAAFSVYTFIRPLFAETSGVRGGAASLLLVVYGIGAAVGNWVGGRAADRFGSRGPLAVSLGAATVVLAAMPLELETVATSAVALAIWGAATWSTLPVVQHALLTVSSPKMGPVALSLNASAIYLGVGFSSAIGGVVLRVAGPLALGPVAAVLCLLALGVVVRARAQVEEPVPVAA</sequence>
<evidence type="ECO:0000259" key="7">
    <source>
        <dbReference type="PROSITE" id="PS50850"/>
    </source>
</evidence>
<keyword evidence="9" id="KW-1185">Reference proteome</keyword>
<feature type="transmembrane region" description="Helical" evidence="6">
    <location>
        <begin position="99"/>
        <end position="119"/>
    </location>
</feature>
<dbReference type="CDD" id="cd17324">
    <property type="entry name" value="MFS_NepI_like"/>
    <property type="match status" value="1"/>
</dbReference>
<feature type="transmembrane region" description="Helical" evidence="6">
    <location>
        <begin position="234"/>
        <end position="254"/>
    </location>
</feature>
<dbReference type="InterPro" id="IPR050189">
    <property type="entry name" value="MFS_Efflux_Transporters"/>
</dbReference>
<feature type="transmembrane region" description="Helical" evidence="6">
    <location>
        <begin position="355"/>
        <end position="373"/>
    </location>
</feature>
<feature type="transmembrane region" description="Helical" evidence="6">
    <location>
        <begin position="296"/>
        <end position="315"/>
    </location>
</feature>
<feature type="transmembrane region" description="Helical" evidence="6">
    <location>
        <begin position="159"/>
        <end position="179"/>
    </location>
</feature>
<organism evidence="8 9">
    <name type="scientific">Labedaea rhizosphaerae</name>
    <dbReference type="NCBI Taxonomy" id="598644"/>
    <lineage>
        <taxon>Bacteria</taxon>
        <taxon>Bacillati</taxon>
        <taxon>Actinomycetota</taxon>
        <taxon>Actinomycetes</taxon>
        <taxon>Pseudonocardiales</taxon>
        <taxon>Pseudonocardiaceae</taxon>
        <taxon>Labedaea</taxon>
    </lineage>
</organism>
<dbReference type="SUPFAM" id="SSF103473">
    <property type="entry name" value="MFS general substrate transporter"/>
    <property type="match status" value="1"/>
</dbReference>
<feature type="transmembrane region" description="Helical" evidence="6">
    <location>
        <begin position="39"/>
        <end position="58"/>
    </location>
</feature>
<dbReference type="AlphaFoldDB" id="A0A4R6SMZ7"/>
<evidence type="ECO:0000256" key="6">
    <source>
        <dbReference type="SAM" id="Phobius"/>
    </source>
</evidence>
<gene>
    <name evidence="8" type="ORF">EV186_1011874</name>
</gene>
<evidence type="ECO:0000256" key="5">
    <source>
        <dbReference type="ARBA" id="ARBA00023136"/>
    </source>
</evidence>
<evidence type="ECO:0000313" key="9">
    <source>
        <dbReference type="Proteomes" id="UP000295444"/>
    </source>
</evidence>
<protein>
    <submittedName>
        <fullName evidence="8">Putative MFS family arabinose efflux permease</fullName>
    </submittedName>
</protein>
<dbReference type="RefSeq" id="WP_243753891.1">
    <property type="nucleotide sequence ID" value="NZ_SNXZ01000001.1"/>
</dbReference>
<feature type="transmembrane region" description="Helical" evidence="6">
    <location>
        <begin position="327"/>
        <end position="349"/>
    </location>
</feature>
<dbReference type="PANTHER" id="PTHR43124:SF10">
    <property type="entry name" value="PURINE EFFLUX PUMP PBUE"/>
    <property type="match status" value="1"/>
</dbReference>
<comment type="subcellular location">
    <subcellularLocation>
        <location evidence="1">Cell membrane</location>
        <topology evidence="1">Multi-pass membrane protein</topology>
    </subcellularLocation>
</comment>
<evidence type="ECO:0000313" key="8">
    <source>
        <dbReference type="EMBL" id="TDQ05896.1"/>
    </source>
</evidence>
<dbReference type="InterPro" id="IPR020846">
    <property type="entry name" value="MFS_dom"/>
</dbReference>
<comment type="caution">
    <text evidence="8">The sequence shown here is derived from an EMBL/GenBank/DDBJ whole genome shotgun (WGS) entry which is preliminary data.</text>
</comment>
<evidence type="ECO:0000256" key="2">
    <source>
        <dbReference type="ARBA" id="ARBA00022475"/>
    </source>
</evidence>
<dbReference type="Pfam" id="PF07690">
    <property type="entry name" value="MFS_1"/>
    <property type="match status" value="1"/>
</dbReference>
<feature type="transmembrane region" description="Helical" evidence="6">
    <location>
        <begin position="70"/>
        <end position="93"/>
    </location>
</feature>
<dbReference type="GO" id="GO:0022857">
    <property type="term" value="F:transmembrane transporter activity"/>
    <property type="evidence" value="ECO:0007669"/>
    <property type="project" value="InterPro"/>
</dbReference>
<evidence type="ECO:0000256" key="1">
    <source>
        <dbReference type="ARBA" id="ARBA00004651"/>
    </source>
</evidence>
<accession>A0A4R6SMZ7</accession>
<dbReference type="Gene3D" id="1.20.1250.20">
    <property type="entry name" value="MFS general substrate transporter like domains"/>
    <property type="match status" value="1"/>
</dbReference>
<dbReference type="EMBL" id="SNXZ01000001">
    <property type="protein sequence ID" value="TDQ05896.1"/>
    <property type="molecule type" value="Genomic_DNA"/>
</dbReference>
<dbReference type="InterPro" id="IPR011701">
    <property type="entry name" value="MFS"/>
</dbReference>
<dbReference type="GO" id="GO:0005886">
    <property type="term" value="C:plasma membrane"/>
    <property type="evidence" value="ECO:0007669"/>
    <property type="project" value="UniProtKB-SubCell"/>
</dbReference>
<name>A0A4R6SMZ7_LABRH</name>
<dbReference type="PRINTS" id="PR01035">
    <property type="entry name" value="TCRTETA"/>
</dbReference>
<reference evidence="8 9" key="1">
    <citation type="submission" date="2019-03" db="EMBL/GenBank/DDBJ databases">
        <title>Genomic Encyclopedia of Type Strains, Phase IV (KMG-IV): sequencing the most valuable type-strain genomes for metagenomic binning, comparative biology and taxonomic classification.</title>
        <authorList>
            <person name="Goeker M."/>
        </authorList>
    </citation>
    <scope>NUCLEOTIDE SEQUENCE [LARGE SCALE GENOMIC DNA]</scope>
    <source>
        <strain evidence="8 9">DSM 45361</strain>
    </source>
</reference>
<keyword evidence="5 6" id="KW-0472">Membrane</keyword>
<dbReference type="PROSITE" id="PS50850">
    <property type="entry name" value="MFS"/>
    <property type="match status" value="1"/>
</dbReference>
<dbReference type="Proteomes" id="UP000295444">
    <property type="component" value="Unassembled WGS sequence"/>
</dbReference>
<dbReference type="InterPro" id="IPR036259">
    <property type="entry name" value="MFS_trans_sf"/>
</dbReference>
<dbReference type="InterPro" id="IPR001958">
    <property type="entry name" value="Tet-R_TetA/multi-R_MdtG-like"/>
</dbReference>
<proteinExistence type="predicted"/>
<dbReference type="PANTHER" id="PTHR43124">
    <property type="entry name" value="PURINE EFFLUX PUMP PBUE"/>
    <property type="match status" value="1"/>
</dbReference>
<feature type="transmembrane region" description="Helical" evidence="6">
    <location>
        <begin position="200"/>
        <end position="222"/>
    </location>
</feature>
<keyword evidence="2" id="KW-1003">Cell membrane</keyword>
<feature type="transmembrane region" description="Helical" evidence="6">
    <location>
        <begin position="266"/>
        <end position="284"/>
    </location>
</feature>
<feature type="transmembrane region" description="Helical" evidence="6">
    <location>
        <begin position="131"/>
        <end position="153"/>
    </location>
</feature>
<keyword evidence="4 6" id="KW-1133">Transmembrane helix</keyword>
<evidence type="ECO:0000256" key="3">
    <source>
        <dbReference type="ARBA" id="ARBA00022692"/>
    </source>
</evidence>
<evidence type="ECO:0000256" key="4">
    <source>
        <dbReference type="ARBA" id="ARBA00022989"/>
    </source>
</evidence>
<keyword evidence="3 6" id="KW-0812">Transmembrane</keyword>
<feature type="domain" description="Major facilitator superfamily (MFS) profile" evidence="7">
    <location>
        <begin position="4"/>
        <end position="380"/>
    </location>
</feature>